<comment type="caution">
    <text evidence="3">The sequence shown here is derived from an EMBL/GenBank/DDBJ whole genome shotgun (WGS) entry which is preliminary data.</text>
</comment>
<comment type="cofactor">
    <cofactor evidence="2">
        <name>Ca(2+)</name>
        <dbReference type="ChEBI" id="CHEBI:29108"/>
    </cofactor>
</comment>
<dbReference type="EMBL" id="JARK01001514">
    <property type="protein sequence ID" value="EYB93806.1"/>
    <property type="molecule type" value="Genomic_DNA"/>
</dbReference>
<evidence type="ECO:0000313" key="3">
    <source>
        <dbReference type="EMBL" id="EYB93806.1"/>
    </source>
</evidence>
<evidence type="ECO:0000256" key="2">
    <source>
        <dbReference type="RuleBase" id="RU363116"/>
    </source>
</evidence>
<dbReference type="OrthoDB" id="5872820at2759"/>
<dbReference type="GO" id="GO:0017128">
    <property type="term" value="F:phospholipid scramblase activity"/>
    <property type="evidence" value="ECO:0007669"/>
    <property type="project" value="InterPro"/>
</dbReference>
<evidence type="ECO:0000313" key="4">
    <source>
        <dbReference type="Proteomes" id="UP000024635"/>
    </source>
</evidence>
<dbReference type="PANTHER" id="PTHR23248">
    <property type="entry name" value="PHOSPHOLIPID SCRAMBLASE-RELATED"/>
    <property type="match status" value="1"/>
</dbReference>
<dbReference type="Pfam" id="PF03803">
    <property type="entry name" value="Scramblase"/>
    <property type="match status" value="1"/>
</dbReference>
<sequence length="149" mass="16480">MLIRRVWKFCSFPANEFTKLCACCSLCREKILVESPPGTDIGYVSQACGTRLQFDVFDSSGRIARVVGPKCCALGCCGCCFPTKVFTIFSNDGEQMGAITKKFSGFFKELFTNADVFHVEFPTDMTARGKALLLSTAFLIDYVAFEDVN</sequence>
<dbReference type="PANTHER" id="PTHR23248:SF9">
    <property type="entry name" value="PHOSPHOLIPID SCRAMBLASE"/>
    <property type="match status" value="1"/>
</dbReference>
<dbReference type="STRING" id="53326.A0A016STT1"/>
<dbReference type="GO" id="GO:0005886">
    <property type="term" value="C:plasma membrane"/>
    <property type="evidence" value="ECO:0007669"/>
    <property type="project" value="TreeGrafter"/>
</dbReference>
<reference evidence="4" key="1">
    <citation type="journal article" date="2015" name="Nat. Genet.">
        <title>The genome and transcriptome of the zoonotic hookworm Ancylostoma ceylanicum identify infection-specific gene families.</title>
        <authorList>
            <person name="Schwarz E.M."/>
            <person name="Hu Y."/>
            <person name="Antoshechkin I."/>
            <person name="Miller M.M."/>
            <person name="Sternberg P.W."/>
            <person name="Aroian R.V."/>
        </authorList>
    </citation>
    <scope>NUCLEOTIDE SEQUENCE</scope>
    <source>
        <strain evidence="4">HY135</strain>
    </source>
</reference>
<keyword evidence="2" id="KW-0564">Palmitate</keyword>
<keyword evidence="2" id="KW-0449">Lipoprotein</keyword>
<name>A0A016STT1_9BILA</name>
<dbReference type="Proteomes" id="UP000024635">
    <property type="component" value="Unassembled WGS sequence"/>
</dbReference>
<keyword evidence="4" id="KW-1185">Reference proteome</keyword>
<dbReference type="AlphaFoldDB" id="A0A016STT1"/>
<protein>
    <recommendedName>
        <fullName evidence="2">Phospholipid scramblase</fullName>
    </recommendedName>
</protein>
<organism evidence="3 4">
    <name type="scientific">Ancylostoma ceylanicum</name>
    <dbReference type="NCBI Taxonomy" id="53326"/>
    <lineage>
        <taxon>Eukaryota</taxon>
        <taxon>Metazoa</taxon>
        <taxon>Ecdysozoa</taxon>
        <taxon>Nematoda</taxon>
        <taxon>Chromadorea</taxon>
        <taxon>Rhabditida</taxon>
        <taxon>Rhabditina</taxon>
        <taxon>Rhabditomorpha</taxon>
        <taxon>Strongyloidea</taxon>
        <taxon>Ancylostomatidae</taxon>
        <taxon>Ancylostomatinae</taxon>
        <taxon>Ancylostoma</taxon>
    </lineage>
</organism>
<dbReference type="InterPro" id="IPR005552">
    <property type="entry name" value="Scramblase"/>
</dbReference>
<keyword evidence="2" id="KW-0106">Calcium</keyword>
<gene>
    <name evidence="3" type="primary">Acey_s0178.g642</name>
    <name evidence="3" type="ORF">Y032_0178g642</name>
</gene>
<comment type="function">
    <text evidence="2">May mediate accelerated ATP-independent bidirectional transbilayer migration of phospholipids upon binding calcium ions that results in a loss of phospholipid asymmetry in the plasma membrane.</text>
</comment>
<proteinExistence type="inferred from homology"/>
<comment type="similarity">
    <text evidence="1 2">Belongs to the phospholipid scramblase family.</text>
</comment>
<accession>A0A016STT1</accession>
<evidence type="ECO:0000256" key="1">
    <source>
        <dbReference type="ARBA" id="ARBA00005350"/>
    </source>
</evidence>